<dbReference type="AlphaFoldDB" id="A0AAN7V389"/>
<protein>
    <submittedName>
        <fullName evidence="2">Uncharacterized protein</fullName>
    </submittedName>
</protein>
<dbReference type="Pfam" id="PF01395">
    <property type="entry name" value="PBP_GOBP"/>
    <property type="match status" value="1"/>
</dbReference>
<dbReference type="EMBL" id="JAVRBK010000008">
    <property type="protein sequence ID" value="KAK5640227.1"/>
    <property type="molecule type" value="Genomic_DNA"/>
</dbReference>
<comment type="caution">
    <text evidence="2">The sequence shown here is derived from an EMBL/GenBank/DDBJ whole genome shotgun (WGS) entry which is preliminary data.</text>
</comment>
<dbReference type="InterPro" id="IPR006170">
    <property type="entry name" value="PBP/GOBP"/>
</dbReference>
<organism evidence="2 3">
    <name type="scientific">Pyrocoelia pectoralis</name>
    <dbReference type="NCBI Taxonomy" id="417401"/>
    <lineage>
        <taxon>Eukaryota</taxon>
        <taxon>Metazoa</taxon>
        <taxon>Ecdysozoa</taxon>
        <taxon>Arthropoda</taxon>
        <taxon>Hexapoda</taxon>
        <taxon>Insecta</taxon>
        <taxon>Pterygota</taxon>
        <taxon>Neoptera</taxon>
        <taxon>Endopterygota</taxon>
        <taxon>Coleoptera</taxon>
        <taxon>Polyphaga</taxon>
        <taxon>Elateriformia</taxon>
        <taxon>Elateroidea</taxon>
        <taxon>Lampyridae</taxon>
        <taxon>Lampyrinae</taxon>
        <taxon>Pyrocoelia</taxon>
    </lineage>
</organism>
<evidence type="ECO:0000313" key="3">
    <source>
        <dbReference type="Proteomes" id="UP001329430"/>
    </source>
</evidence>
<keyword evidence="1" id="KW-0812">Transmembrane</keyword>
<name>A0AAN7V389_9COLE</name>
<feature type="transmembrane region" description="Helical" evidence="1">
    <location>
        <begin position="12"/>
        <end position="32"/>
    </location>
</feature>
<dbReference type="SMART" id="SM00708">
    <property type="entry name" value="PhBP"/>
    <property type="match status" value="1"/>
</dbReference>
<proteinExistence type="predicted"/>
<evidence type="ECO:0000313" key="2">
    <source>
        <dbReference type="EMBL" id="KAK5640227.1"/>
    </source>
</evidence>
<gene>
    <name evidence="2" type="ORF">RI129_011038</name>
</gene>
<dbReference type="Gene3D" id="1.10.238.20">
    <property type="entry name" value="Pheromone/general odorant binding protein domain"/>
    <property type="match status" value="1"/>
</dbReference>
<dbReference type="InterPro" id="IPR036728">
    <property type="entry name" value="PBP_GOBP_sf"/>
</dbReference>
<keyword evidence="1" id="KW-1133">Transmembrane helix</keyword>
<dbReference type="SUPFAM" id="SSF47565">
    <property type="entry name" value="Insect pheromone/odorant-binding proteins"/>
    <property type="match status" value="1"/>
</dbReference>
<reference evidence="2 3" key="1">
    <citation type="journal article" date="2024" name="Insects">
        <title>An Improved Chromosome-Level Genome Assembly of the Firefly Pyrocoelia pectoralis.</title>
        <authorList>
            <person name="Fu X."/>
            <person name="Meyer-Rochow V.B."/>
            <person name="Ballantyne L."/>
            <person name="Zhu X."/>
        </authorList>
    </citation>
    <scope>NUCLEOTIDE SEQUENCE [LARGE SCALE GENOMIC DNA]</scope>
    <source>
        <strain evidence="2">XCY_ONT2</strain>
    </source>
</reference>
<accession>A0AAN7V389</accession>
<keyword evidence="3" id="KW-1185">Reference proteome</keyword>
<evidence type="ECO:0000256" key="1">
    <source>
        <dbReference type="SAM" id="Phobius"/>
    </source>
</evidence>
<keyword evidence="1" id="KW-0472">Membrane</keyword>
<sequence length="155" mass="17531">MCCSNIPNFTMSRILIVLLISIFFPTITLSYFTTVEATVEQLAETKHRLDDQTTKCIESTGADSVEVDLLWNKLIYTESRSLKCYLECMYIGQHYINDNGEFVSDNLVDAIANSTEYGVKECSDKVFGIMDGCDKVFSFSFCLMHTNNTAIIQLL</sequence>
<dbReference type="CDD" id="cd23992">
    <property type="entry name" value="PBP_GOBP"/>
    <property type="match status" value="1"/>
</dbReference>
<dbReference type="GO" id="GO:0005549">
    <property type="term" value="F:odorant binding"/>
    <property type="evidence" value="ECO:0007669"/>
    <property type="project" value="InterPro"/>
</dbReference>
<dbReference type="Proteomes" id="UP001329430">
    <property type="component" value="Chromosome 8"/>
</dbReference>